<keyword evidence="6" id="KW-1185">Reference proteome</keyword>
<keyword evidence="2" id="KW-0808">Transferase</keyword>
<dbReference type="GO" id="GO:0008897">
    <property type="term" value="F:holo-[acyl-carrier-protein] synthase activity"/>
    <property type="evidence" value="ECO:0007669"/>
    <property type="project" value="UniProtKB-EC"/>
</dbReference>
<comment type="caution">
    <text evidence="5">The sequence shown here is derived from an EMBL/GenBank/DDBJ whole genome shotgun (WGS) entry which is preliminary data.</text>
</comment>
<dbReference type="Pfam" id="PF01648">
    <property type="entry name" value="ACPS"/>
    <property type="match status" value="1"/>
</dbReference>
<evidence type="ECO:0000259" key="3">
    <source>
        <dbReference type="Pfam" id="PF01648"/>
    </source>
</evidence>
<dbReference type="GO" id="GO:0019878">
    <property type="term" value="P:lysine biosynthetic process via aminoadipic acid"/>
    <property type="evidence" value="ECO:0007669"/>
    <property type="project" value="TreeGrafter"/>
</dbReference>
<organism evidence="5 6">
    <name type="scientific">Kluyveromyces dobzhanskii CBS 2104</name>
    <dbReference type="NCBI Taxonomy" id="1427455"/>
    <lineage>
        <taxon>Eukaryota</taxon>
        <taxon>Fungi</taxon>
        <taxon>Dikarya</taxon>
        <taxon>Ascomycota</taxon>
        <taxon>Saccharomycotina</taxon>
        <taxon>Saccharomycetes</taxon>
        <taxon>Saccharomycetales</taxon>
        <taxon>Saccharomycetaceae</taxon>
        <taxon>Kluyveromyces</taxon>
    </lineage>
</organism>
<dbReference type="Gene3D" id="3.90.470.20">
    <property type="entry name" value="4'-phosphopantetheinyl transferase domain"/>
    <property type="match status" value="2"/>
</dbReference>
<dbReference type="SUPFAM" id="SSF56214">
    <property type="entry name" value="4'-phosphopantetheinyl transferase"/>
    <property type="match status" value="2"/>
</dbReference>
<evidence type="ECO:0000256" key="1">
    <source>
        <dbReference type="ARBA" id="ARBA00013172"/>
    </source>
</evidence>
<feature type="domain" description="4'-phosphopantetheinyl transferase N-terminal" evidence="4">
    <location>
        <begin position="23"/>
        <end position="107"/>
    </location>
</feature>
<dbReference type="GO" id="GO:0000287">
    <property type="term" value="F:magnesium ion binding"/>
    <property type="evidence" value="ECO:0007669"/>
    <property type="project" value="InterPro"/>
</dbReference>
<dbReference type="Pfam" id="PF22624">
    <property type="entry name" value="AASDHPPT_N"/>
    <property type="match status" value="1"/>
</dbReference>
<protein>
    <recommendedName>
        <fullName evidence="1">holo-[acyl-carrier-protein] synthase</fullName>
        <ecNumber evidence="1">2.7.8.7</ecNumber>
    </recommendedName>
</protein>
<dbReference type="PANTHER" id="PTHR12215">
    <property type="entry name" value="PHOSPHOPANTETHEINE TRANSFERASE"/>
    <property type="match status" value="1"/>
</dbReference>
<gene>
    <name evidence="5" type="ORF">KLDO_g2850</name>
</gene>
<dbReference type="EC" id="2.7.8.7" evidence="1"/>
<dbReference type="EMBL" id="CCBQ010000038">
    <property type="protein sequence ID" value="CDO94591.1"/>
    <property type="molecule type" value="Genomic_DNA"/>
</dbReference>
<evidence type="ECO:0000256" key="2">
    <source>
        <dbReference type="ARBA" id="ARBA00022679"/>
    </source>
</evidence>
<dbReference type="AlphaFoldDB" id="A0A0A8L691"/>
<dbReference type="InterPro" id="IPR055066">
    <property type="entry name" value="AASDHPPT_N"/>
</dbReference>
<dbReference type="Proteomes" id="UP000031516">
    <property type="component" value="Unassembled WGS sequence"/>
</dbReference>
<evidence type="ECO:0000313" key="6">
    <source>
        <dbReference type="Proteomes" id="UP000031516"/>
    </source>
</evidence>
<sequence>MVESKSCIFVCNAEDGYLDDSFNFESSMRLIPLESQNLILRKRLPKLQRMALVNRLLQIYGCSKISGLKSGQLKFTRGQFGKPKLEGNGNIEFSMSNGEQSCVMVTQQTEVGIDIASTMDCERWDEGYLHTFQDVFTDEELAALKASSSHRDELFTLYWSMKESYTKLIGTGLNTNIKAIDIGVISTPLSEHETMTTARSINGKPVIFSSRWINNHEIVTTCTFLKSSLPVASGLYELIAVSTCDLVGYLSE</sequence>
<evidence type="ECO:0000313" key="5">
    <source>
        <dbReference type="EMBL" id="CDO94591.1"/>
    </source>
</evidence>
<reference evidence="5 6" key="1">
    <citation type="submission" date="2014-03" db="EMBL/GenBank/DDBJ databases">
        <title>The genome of Kluyveromyces dobzhanskii.</title>
        <authorList>
            <person name="Nystedt B."/>
            <person name="Astrom S."/>
        </authorList>
    </citation>
    <scope>NUCLEOTIDE SEQUENCE [LARGE SCALE GENOMIC DNA]</scope>
    <source>
        <strain evidence="5 6">CBS 2104</strain>
    </source>
</reference>
<accession>A0A0A8L691</accession>
<feature type="domain" description="4'-phosphopantetheinyl transferase" evidence="3">
    <location>
        <begin position="111"/>
        <end position="185"/>
    </location>
</feature>
<dbReference type="GO" id="GO:0005829">
    <property type="term" value="C:cytosol"/>
    <property type="evidence" value="ECO:0007669"/>
    <property type="project" value="TreeGrafter"/>
</dbReference>
<dbReference type="InterPro" id="IPR050559">
    <property type="entry name" value="P-Pant_transferase_sf"/>
</dbReference>
<dbReference type="InterPro" id="IPR037143">
    <property type="entry name" value="4-PPantetheinyl_Trfase_dom_sf"/>
</dbReference>
<name>A0A0A8L691_9SACH</name>
<evidence type="ECO:0000259" key="4">
    <source>
        <dbReference type="Pfam" id="PF22624"/>
    </source>
</evidence>
<proteinExistence type="predicted"/>
<dbReference type="OrthoDB" id="26719at2759"/>
<dbReference type="InterPro" id="IPR008278">
    <property type="entry name" value="4-PPantetheinyl_Trfase_dom"/>
</dbReference>
<dbReference type="PANTHER" id="PTHR12215:SF10">
    <property type="entry name" value="L-AMINOADIPATE-SEMIALDEHYDE DEHYDROGENASE-PHOSPHOPANTETHEINYL TRANSFERASE"/>
    <property type="match status" value="1"/>
</dbReference>